<keyword evidence="2" id="KW-0442">Lipid degradation</keyword>
<dbReference type="InterPro" id="IPR002641">
    <property type="entry name" value="PNPLA_dom"/>
</dbReference>
<dbReference type="Gene3D" id="3.40.1090.10">
    <property type="entry name" value="Cytosolic phospholipase A2 catalytic domain"/>
    <property type="match status" value="1"/>
</dbReference>
<evidence type="ECO:0000256" key="2">
    <source>
        <dbReference type="ARBA" id="ARBA00022963"/>
    </source>
</evidence>
<dbReference type="PANTHER" id="PTHR14226">
    <property type="entry name" value="NEUROPATHY TARGET ESTERASE/SWISS CHEESE D.MELANOGASTER"/>
    <property type="match status" value="1"/>
</dbReference>
<dbReference type="Proteomes" id="UP000254020">
    <property type="component" value="Unassembled WGS sequence"/>
</dbReference>
<dbReference type="AlphaFoldDB" id="A0A377ZFI4"/>
<reference evidence="6 7" key="1">
    <citation type="submission" date="2018-06" db="EMBL/GenBank/DDBJ databases">
        <authorList>
            <consortium name="Pathogen Informatics"/>
            <person name="Doyle S."/>
        </authorList>
    </citation>
    <scope>NUCLEOTIDE SEQUENCE [LARGE SCALE GENOMIC DNA]</scope>
    <source>
        <strain evidence="6 7">NCTC9504</strain>
    </source>
</reference>
<evidence type="ECO:0000313" key="6">
    <source>
        <dbReference type="EMBL" id="STU69630.1"/>
    </source>
</evidence>
<evidence type="ECO:0000313" key="7">
    <source>
        <dbReference type="Proteomes" id="UP000254020"/>
    </source>
</evidence>
<dbReference type="GO" id="GO:0016042">
    <property type="term" value="P:lipid catabolic process"/>
    <property type="evidence" value="ECO:0007669"/>
    <property type="project" value="UniProtKB-KW"/>
</dbReference>
<proteinExistence type="predicted"/>
<keyword evidence="3" id="KW-0443">Lipid metabolism</keyword>
<dbReference type="InterPro" id="IPR050301">
    <property type="entry name" value="NTE"/>
</dbReference>
<name>A0A377ZFI4_KLEPN</name>
<dbReference type="SUPFAM" id="SSF52151">
    <property type="entry name" value="FabD/lysophospholipase-like"/>
    <property type="match status" value="1"/>
</dbReference>
<evidence type="ECO:0000256" key="3">
    <source>
        <dbReference type="ARBA" id="ARBA00023098"/>
    </source>
</evidence>
<organism evidence="6 7">
    <name type="scientific">Klebsiella pneumoniae subsp. pneumoniae</name>
    <dbReference type="NCBI Taxonomy" id="72407"/>
    <lineage>
        <taxon>Bacteria</taxon>
        <taxon>Pseudomonadati</taxon>
        <taxon>Pseudomonadota</taxon>
        <taxon>Gammaproteobacteria</taxon>
        <taxon>Enterobacterales</taxon>
        <taxon>Enterobacteriaceae</taxon>
        <taxon>Klebsiella/Raoultella group</taxon>
        <taxon>Klebsiella</taxon>
        <taxon>Klebsiella pneumoniae complex</taxon>
    </lineage>
</organism>
<dbReference type="EMBL" id="UGMA01000005">
    <property type="protein sequence ID" value="STU69630.1"/>
    <property type="molecule type" value="Genomic_DNA"/>
</dbReference>
<dbReference type="InterPro" id="IPR016035">
    <property type="entry name" value="Acyl_Trfase/lysoPLipase"/>
</dbReference>
<dbReference type="PANTHER" id="PTHR14226:SF76">
    <property type="entry name" value="NTE FAMILY PROTEIN RSSA"/>
    <property type="match status" value="1"/>
</dbReference>
<evidence type="ECO:0000256" key="1">
    <source>
        <dbReference type="ARBA" id="ARBA00022801"/>
    </source>
</evidence>
<feature type="short sequence motif" description="GXSXG" evidence="4">
    <location>
        <begin position="39"/>
        <end position="43"/>
    </location>
</feature>
<dbReference type="GO" id="GO:0016787">
    <property type="term" value="F:hydrolase activity"/>
    <property type="evidence" value="ECO:0007669"/>
    <property type="project" value="UniProtKB-KW"/>
</dbReference>
<evidence type="ECO:0000259" key="5">
    <source>
        <dbReference type="PROSITE" id="PS51635"/>
    </source>
</evidence>
<protein>
    <submittedName>
        <fullName evidence="6">YchK</fullName>
    </submittedName>
</protein>
<keyword evidence="1" id="KW-0378">Hydrolase</keyword>
<sequence>MRKLKIGLALGAGAARGWSHIGVINALQRAGIEIDIVAGCSIGSLVGAAYACNRLPALESWVCSFSNWDVLKLMDLSWRRGGLLRGKRYSIITAALCPSPRLNAASAGLLLLPPI</sequence>
<dbReference type="Pfam" id="PF01734">
    <property type="entry name" value="Patatin"/>
    <property type="match status" value="1"/>
</dbReference>
<dbReference type="PROSITE" id="PS51635">
    <property type="entry name" value="PNPLA"/>
    <property type="match status" value="1"/>
</dbReference>
<feature type="domain" description="PNPLA" evidence="5">
    <location>
        <begin position="8"/>
        <end position="115"/>
    </location>
</feature>
<accession>A0A377ZFI4</accession>
<gene>
    <name evidence="6" type="primary">rssA_1</name>
    <name evidence="6" type="ORF">NCTC9504_02851</name>
</gene>
<evidence type="ECO:0000256" key="4">
    <source>
        <dbReference type="PROSITE-ProRule" id="PRU01161"/>
    </source>
</evidence>
<comment type="caution">
    <text evidence="4">Lacks conserved residue(s) required for the propagation of feature annotation.</text>
</comment>